<feature type="disulfide bond" evidence="8">
    <location>
        <begin position="490"/>
        <end position="500"/>
    </location>
</feature>
<dbReference type="PANTHER" id="PTHR48071:SF15">
    <property type="entry name" value="SRCR DOMAIN-CONTAINING PROTEIN"/>
    <property type="match status" value="1"/>
</dbReference>
<accession>A0A484DK18</accession>
<dbReference type="PRINTS" id="PR00258">
    <property type="entry name" value="SPERACTRCPTR"/>
</dbReference>
<dbReference type="EMBL" id="SCKG01000002">
    <property type="protein sequence ID" value="TDH15846.1"/>
    <property type="molecule type" value="Genomic_DNA"/>
</dbReference>
<comment type="subcellular location">
    <subcellularLocation>
        <location evidence="1">Secreted</location>
    </subcellularLocation>
</comment>
<feature type="disulfide bond" evidence="8">
    <location>
        <begin position="633"/>
        <end position="643"/>
    </location>
</feature>
<evidence type="ECO:0008006" key="13">
    <source>
        <dbReference type="Google" id="ProtNLM"/>
    </source>
</evidence>
<dbReference type="Gene3D" id="3.10.250.10">
    <property type="entry name" value="SRCR-like domain"/>
    <property type="match status" value="6"/>
</dbReference>
<feature type="disulfide bond" evidence="8">
    <location>
        <begin position="459"/>
        <end position="520"/>
    </location>
</feature>
<dbReference type="GO" id="GO:0031638">
    <property type="term" value="P:zymogen activation"/>
    <property type="evidence" value="ECO:0007669"/>
    <property type="project" value="TreeGrafter"/>
</dbReference>
<dbReference type="SMART" id="SM00241">
    <property type="entry name" value="ZP"/>
    <property type="match status" value="1"/>
</dbReference>
<dbReference type="PROSITE" id="PS51034">
    <property type="entry name" value="ZP_2"/>
    <property type="match status" value="1"/>
</dbReference>
<evidence type="ECO:0000256" key="7">
    <source>
        <dbReference type="ARBA" id="ARBA00023180"/>
    </source>
</evidence>
<feature type="disulfide bond" evidence="8">
    <location>
        <begin position="986"/>
        <end position="996"/>
    </location>
</feature>
<evidence type="ECO:0000256" key="3">
    <source>
        <dbReference type="ARBA" id="ARBA00022536"/>
    </source>
</evidence>
<feature type="domain" description="SRCR" evidence="9">
    <location>
        <begin position="811"/>
        <end position="912"/>
    </location>
</feature>
<evidence type="ECO:0000313" key="12">
    <source>
        <dbReference type="Proteomes" id="UP000295070"/>
    </source>
</evidence>
<dbReference type="InterPro" id="IPR036772">
    <property type="entry name" value="SRCR-like_dom_sf"/>
</dbReference>
<dbReference type="Pfam" id="PF07645">
    <property type="entry name" value="EGF_CA"/>
    <property type="match status" value="1"/>
</dbReference>
<dbReference type="FunFam" id="3.10.250.10:FF:000003">
    <property type="entry name" value="Deleted in malignant brain tumors 1"/>
    <property type="match status" value="6"/>
</dbReference>
<keyword evidence="3" id="KW-0245">EGF-like domain</keyword>
<dbReference type="Proteomes" id="UP000295070">
    <property type="component" value="Chromosome 2"/>
</dbReference>
<organism evidence="11 12">
    <name type="scientific">Perca flavescens</name>
    <name type="common">American yellow perch</name>
    <name type="synonym">Morone flavescens</name>
    <dbReference type="NCBI Taxonomy" id="8167"/>
    <lineage>
        <taxon>Eukaryota</taxon>
        <taxon>Metazoa</taxon>
        <taxon>Chordata</taxon>
        <taxon>Craniata</taxon>
        <taxon>Vertebrata</taxon>
        <taxon>Euteleostomi</taxon>
        <taxon>Actinopterygii</taxon>
        <taxon>Neopterygii</taxon>
        <taxon>Teleostei</taxon>
        <taxon>Neoteleostei</taxon>
        <taxon>Acanthomorphata</taxon>
        <taxon>Eupercaria</taxon>
        <taxon>Perciformes</taxon>
        <taxon>Percoidei</taxon>
        <taxon>Percidae</taxon>
        <taxon>Percinae</taxon>
        <taxon>Perca</taxon>
    </lineage>
</organism>
<dbReference type="Pfam" id="PF23283">
    <property type="entry name" value="D8C_UMOD"/>
    <property type="match status" value="1"/>
</dbReference>
<feature type="disulfide bond" evidence="8">
    <location>
        <begin position="694"/>
        <end position="758"/>
    </location>
</feature>
<dbReference type="PROSITE" id="PS01187">
    <property type="entry name" value="EGF_CA"/>
    <property type="match status" value="1"/>
</dbReference>
<feature type="disulfide bond" evidence="8">
    <location>
        <begin position="881"/>
        <end position="891"/>
    </location>
</feature>
<keyword evidence="6 8" id="KW-1015">Disulfide bond</keyword>
<dbReference type="InterPro" id="IPR042235">
    <property type="entry name" value="ZP-C_dom"/>
</dbReference>
<dbReference type="InterPro" id="IPR001190">
    <property type="entry name" value="SRCR"/>
</dbReference>
<evidence type="ECO:0000256" key="8">
    <source>
        <dbReference type="PROSITE-ProRule" id="PRU00196"/>
    </source>
</evidence>
<dbReference type="GO" id="GO:0005886">
    <property type="term" value="C:plasma membrane"/>
    <property type="evidence" value="ECO:0007669"/>
    <property type="project" value="TreeGrafter"/>
</dbReference>
<dbReference type="GO" id="GO:0005615">
    <property type="term" value="C:extracellular space"/>
    <property type="evidence" value="ECO:0007669"/>
    <property type="project" value="TreeGrafter"/>
</dbReference>
<dbReference type="InterPro" id="IPR057774">
    <property type="entry name" value="D8C_UMOD/GP2/OIT3-like"/>
</dbReference>
<evidence type="ECO:0000256" key="2">
    <source>
        <dbReference type="ARBA" id="ARBA00022525"/>
    </source>
</evidence>
<feature type="disulfide bond" evidence="8">
    <location>
        <begin position="955"/>
        <end position="1016"/>
    </location>
</feature>
<keyword evidence="12" id="KW-1185">Reference proteome</keyword>
<dbReference type="GO" id="GO:0005509">
    <property type="term" value="F:calcium ion binding"/>
    <property type="evidence" value="ECO:0007669"/>
    <property type="project" value="InterPro"/>
</dbReference>
<dbReference type="SMART" id="SM00202">
    <property type="entry name" value="SR"/>
    <property type="match status" value="6"/>
</dbReference>
<dbReference type="Gene3D" id="2.60.40.4100">
    <property type="entry name" value="Zona pellucida, ZP-C domain"/>
    <property type="match status" value="1"/>
</dbReference>
<evidence type="ECO:0000256" key="1">
    <source>
        <dbReference type="ARBA" id="ARBA00004613"/>
    </source>
</evidence>
<keyword evidence="2" id="KW-0964">Secreted</keyword>
<dbReference type="InterPro" id="IPR055355">
    <property type="entry name" value="ZP-C"/>
</dbReference>
<feature type="disulfide bond" evidence="8">
    <location>
        <begin position="589"/>
        <end position="653"/>
    </location>
</feature>
<dbReference type="InterPro" id="IPR001507">
    <property type="entry name" value="ZP_dom"/>
</dbReference>
<evidence type="ECO:0000259" key="9">
    <source>
        <dbReference type="PROSITE" id="PS50287"/>
    </source>
</evidence>
<gene>
    <name evidence="11" type="ORF">EPR50_G00013900</name>
</gene>
<proteinExistence type="predicted"/>
<feature type="disulfide bond" evidence="8">
    <location>
        <begin position="837"/>
        <end position="901"/>
    </location>
</feature>
<feature type="domain" description="SRCR" evidence="9">
    <location>
        <begin position="315"/>
        <end position="416"/>
    </location>
</feature>
<feature type="disulfide bond" evidence="8">
    <location>
        <begin position="850"/>
        <end position="911"/>
    </location>
</feature>
<dbReference type="PROSITE" id="PS50287">
    <property type="entry name" value="SRCR_2"/>
    <property type="match status" value="6"/>
</dbReference>
<feature type="disulfide bond" evidence="8">
    <location>
        <begin position="738"/>
        <end position="748"/>
    </location>
</feature>
<protein>
    <recommendedName>
        <fullName evidence="13">Deleted in malignant brain tumors 1 protein</fullName>
    </recommendedName>
</protein>
<feature type="domain" description="SRCR" evidence="9">
    <location>
        <begin position="669"/>
        <end position="769"/>
    </location>
</feature>
<feature type="domain" description="ZP" evidence="10">
    <location>
        <begin position="910"/>
        <end position="1161"/>
    </location>
</feature>
<dbReference type="AlphaFoldDB" id="A0A484DK18"/>
<feature type="disulfide bond" evidence="8">
    <location>
        <begin position="446"/>
        <end position="510"/>
    </location>
</feature>
<feature type="disulfide bond" evidence="8">
    <location>
        <begin position="602"/>
        <end position="663"/>
    </location>
</feature>
<dbReference type="SUPFAM" id="SSF56487">
    <property type="entry name" value="SRCR-like"/>
    <property type="match status" value="6"/>
</dbReference>
<dbReference type="GO" id="GO:0032502">
    <property type="term" value="P:developmental process"/>
    <property type="evidence" value="ECO:0007669"/>
    <property type="project" value="UniProtKB-ARBA"/>
</dbReference>
<feature type="domain" description="SRCR" evidence="9">
    <location>
        <begin position="421"/>
        <end position="521"/>
    </location>
</feature>
<dbReference type="InterPro" id="IPR018097">
    <property type="entry name" value="EGF_Ca-bd_CS"/>
</dbReference>
<dbReference type="Pfam" id="PF00100">
    <property type="entry name" value="Zona_pellucida"/>
    <property type="match status" value="1"/>
</dbReference>
<sequence length="1183" mass="127727">MLQIFTEGISVTYVSSCDSCHDEATCLESRERGDPFTTQVHSCVCKDGFVGDGLSCYNTKLCSDSSCCSRGYHWSPNSGCVDTDECSLPDSPCMAPLVCQNTQGSFECLLPSSGTKSGPSFQSVYFHCGDTVCPLGMDCISKNGSELCADPCEHYTVLNDDWRATNNTSNQIIHCDRDINWKGWYRMFLGQTSAHIPERCVGEKKCGTHASMWITEPNPTQSGEIVMRTVCNAWAGSCCRFTTSTIHVKLCYGNYYVYKLVKPSTCQLAYCAEVSRSGPTVLPTTPHPPPQNFTTDQVETTTTTTSNSTAVEGQVRLANGGNNSCSGRVEIFHRGEWGTVCDDAWELVDAQVVCRQLGCGRALSAPQGARFGPGSGPIWLDDVTCRGSESKLSECSHRGFGSHNCNHNEDAGVVCQAGSPVRLVNSDNRCSGRVEVYHDRQWGTVCDDGWDLRDANVVCRQLGCGTARSALTNAAFGQGSGPIWLDDVSCSGNESSITDCRHQGFGVHNCGHVEDASIICEVQPELNSTVLPTTPHPPPQNFTTDEVETTTTTSNSTAVEGQVRLANGGNNSCSGRVEIFHRGQWGTVCDDAWDLVDAQVVCRQLGCGRALSAPQGARFGPGSGPIWLDDVTCRGSESKLSECSHRGFGSHNCNHNEDAGVVCQAGSPVRLVNSDNRCSGRVEVYHDRQWGTVCDDGWDLRDANVVCRQLGCGTARSALTNAAFGQGSGPIWLDDVSCSGNESSITDCRHQGFGVHNCGHVEDASIICEVQPELNSTVLPTTPHPPPQNFTTDQVEITTTTSNSTAVEGQVRLANGGNNSCSGRVEIFHRGQWGTVCDDAWELVDAQVVCRQLGCGRALSAPQGARFGPGSGPIWLDDVTCRGSESKLSECSHRGFGSHNCNHNEDAGVVCQAGSPVRLVNSDNRCSGRVEVYHDRQWGTVCDDGWDLRDANVVCRQLGCGTARSALTNAAFGQGSGPIWLDDVSCSGNESSITDCRHQGFGVHNCGHVEDASVVCEGRQMAFQARVPKPEPPCLCSATPTTPRLIQQAGSPCLWARRCNVGASVEERDPSFAVVLEDCYATHSSNPDDSMQHPLIQNKCPTDRQQVSVIESGSSLRARFSALFFLLHNEYRDVYLHCSLSLCERRSSSCVPPCTSRTYRSVSNSDRLSTLSVGPIMWDKSPE</sequence>
<dbReference type="Gene3D" id="2.10.25.10">
    <property type="entry name" value="Laminin"/>
    <property type="match status" value="2"/>
</dbReference>
<dbReference type="GO" id="GO:0004252">
    <property type="term" value="F:serine-type endopeptidase activity"/>
    <property type="evidence" value="ECO:0007669"/>
    <property type="project" value="TreeGrafter"/>
</dbReference>
<evidence type="ECO:0000256" key="4">
    <source>
        <dbReference type="ARBA" id="ARBA00022729"/>
    </source>
</evidence>
<dbReference type="Pfam" id="PF00530">
    <property type="entry name" value="SRCR"/>
    <property type="match status" value="6"/>
</dbReference>
<feature type="domain" description="SRCR" evidence="9">
    <location>
        <begin position="917"/>
        <end position="1017"/>
    </location>
</feature>
<reference evidence="11 12" key="1">
    <citation type="submission" date="2019-01" db="EMBL/GenBank/DDBJ databases">
        <title>A chromosome-scale genome assembly of the yellow perch, Perca flavescens.</title>
        <authorList>
            <person name="Feron R."/>
            <person name="Morvezen R."/>
            <person name="Bestin A."/>
            <person name="Haffray P."/>
            <person name="Klopp C."/>
            <person name="Zahm M."/>
            <person name="Cabau C."/>
            <person name="Roques C."/>
            <person name="Donnadieu C."/>
            <person name="Bouchez O."/>
            <person name="Christie M."/>
            <person name="Larson W."/>
            <person name="Guiguen Y."/>
        </authorList>
    </citation>
    <scope>NUCLEOTIDE SEQUENCE [LARGE SCALE GENOMIC DNA]</scope>
    <source>
        <strain evidence="11">YP-PL-M2</strain>
        <tissue evidence="11">Blood</tissue>
    </source>
</reference>
<dbReference type="PANTHER" id="PTHR48071">
    <property type="entry name" value="SRCR DOMAIN-CONTAINING PROTEIN"/>
    <property type="match status" value="1"/>
</dbReference>
<dbReference type="STRING" id="8167.A0A484DK18"/>
<comment type="caution">
    <text evidence="11">The sequence shown here is derived from an EMBL/GenBank/DDBJ whole genome shotgun (WGS) entry which is preliminary data.</text>
</comment>
<evidence type="ECO:0000256" key="6">
    <source>
        <dbReference type="ARBA" id="ARBA00023157"/>
    </source>
</evidence>
<feature type="disulfide bond" evidence="8">
    <location>
        <begin position="385"/>
        <end position="395"/>
    </location>
</feature>
<dbReference type="InterPro" id="IPR049883">
    <property type="entry name" value="NOTCH1_EGF-like"/>
</dbReference>
<feature type="disulfide bond" evidence="8">
    <location>
        <begin position="341"/>
        <end position="405"/>
    </location>
</feature>
<evidence type="ECO:0000313" key="11">
    <source>
        <dbReference type="EMBL" id="TDH15846.1"/>
    </source>
</evidence>
<keyword evidence="7" id="KW-0325">Glycoprotein</keyword>
<name>A0A484DK18_PERFV</name>
<feature type="domain" description="SRCR" evidence="9">
    <location>
        <begin position="563"/>
        <end position="664"/>
    </location>
</feature>
<keyword evidence="5" id="KW-0677">Repeat</keyword>
<feature type="disulfide bond" evidence="8">
    <location>
        <begin position="707"/>
        <end position="768"/>
    </location>
</feature>
<feature type="disulfide bond" evidence="8">
    <location>
        <begin position="942"/>
        <end position="1006"/>
    </location>
</feature>
<keyword evidence="4" id="KW-0732">Signal</keyword>
<evidence type="ECO:0000256" key="5">
    <source>
        <dbReference type="ARBA" id="ARBA00022737"/>
    </source>
</evidence>
<dbReference type="PROSITE" id="PS00420">
    <property type="entry name" value="SRCR_1"/>
    <property type="match status" value="3"/>
</dbReference>
<evidence type="ECO:0000259" key="10">
    <source>
        <dbReference type="PROSITE" id="PS51034"/>
    </source>
</evidence>
<feature type="disulfide bond" evidence="8">
    <location>
        <begin position="354"/>
        <end position="415"/>
    </location>
</feature>